<accession>A0ABS9SIH0</accession>
<keyword evidence="4" id="KW-1185">Reference proteome</keyword>
<reference evidence="3 4" key="1">
    <citation type="submission" date="2022-02" db="EMBL/GenBank/DDBJ databases">
        <authorList>
            <person name="Min J."/>
        </authorList>
    </citation>
    <scope>NUCLEOTIDE SEQUENCE [LARGE SCALE GENOMIC DNA]</scope>
    <source>
        <strain evidence="3 4">GR10-1</strain>
    </source>
</reference>
<dbReference type="EMBL" id="JAKWBL010000001">
    <property type="protein sequence ID" value="MCH5598157.1"/>
    <property type="molecule type" value="Genomic_DNA"/>
</dbReference>
<dbReference type="InterPro" id="IPR029485">
    <property type="entry name" value="CAT_C"/>
</dbReference>
<name>A0ABS9SIH0_9BACT</name>
<evidence type="ECO:0000256" key="1">
    <source>
        <dbReference type="SAM" id="Phobius"/>
    </source>
</evidence>
<dbReference type="RefSeq" id="WP_240829451.1">
    <property type="nucleotide sequence ID" value="NZ_JAKWBL010000001.1"/>
</dbReference>
<comment type="caution">
    <text evidence="3">The sequence shown here is derived from an EMBL/GenBank/DDBJ whole genome shotgun (WGS) entry which is preliminary data.</text>
</comment>
<evidence type="ECO:0000259" key="2">
    <source>
        <dbReference type="Pfam" id="PF13906"/>
    </source>
</evidence>
<dbReference type="Pfam" id="PF13906">
    <property type="entry name" value="AA_permease_C"/>
    <property type="match status" value="1"/>
</dbReference>
<dbReference type="Proteomes" id="UP001202248">
    <property type="component" value="Unassembled WGS sequence"/>
</dbReference>
<protein>
    <recommendedName>
        <fullName evidence="2">Cationic amino acid transporter C-terminal domain-containing protein</fullName>
    </recommendedName>
</protein>
<evidence type="ECO:0000313" key="3">
    <source>
        <dbReference type="EMBL" id="MCH5598157.1"/>
    </source>
</evidence>
<gene>
    <name evidence="3" type="ORF">MKP09_09660</name>
</gene>
<feature type="domain" description="Cationic amino acid transporter C-terminal" evidence="2">
    <location>
        <begin position="1"/>
        <end position="34"/>
    </location>
</feature>
<feature type="transmembrane region" description="Helical" evidence="1">
    <location>
        <begin position="12"/>
        <end position="31"/>
    </location>
</feature>
<evidence type="ECO:0000313" key="4">
    <source>
        <dbReference type="Proteomes" id="UP001202248"/>
    </source>
</evidence>
<sequence>MYLLIEIPAVSWFWFFIWMVVGLFIYFLYGYRHSKLAVDKKDII</sequence>
<keyword evidence="1" id="KW-1133">Transmembrane helix</keyword>
<keyword evidence="1" id="KW-0812">Transmembrane</keyword>
<proteinExistence type="predicted"/>
<organism evidence="3 4">
    <name type="scientific">Niabella ginsengisoli</name>
    <dbReference type="NCBI Taxonomy" id="522298"/>
    <lineage>
        <taxon>Bacteria</taxon>
        <taxon>Pseudomonadati</taxon>
        <taxon>Bacteroidota</taxon>
        <taxon>Chitinophagia</taxon>
        <taxon>Chitinophagales</taxon>
        <taxon>Chitinophagaceae</taxon>
        <taxon>Niabella</taxon>
    </lineage>
</organism>
<keyword evidence="1" id="KW-0472">Membrane</keyword>